<feature type="transmembrane region" description="Helical" evidence="5">
    <location>
        <begin position="275"/>
        <end position="294"/>
    </location>
</feature>
<keyword evidence="5" id="KW-0812">Transmembrane</keyword>
<keyword evidence="5" id="KW-1133">Transmembrane helix</keyword>
<evidence type="ECO:0000256" key="2">
    <source>
        <dbReference type="ARBA" id="ARBA00022980"/>
    </source>
</evidence>
<dbReference type="EMBL" id="LSMT01001307">
    <property type="protein sequence ID" value="PFX12543.1"/>
    <property type="molecule type" value="Genomic_DNA"/>
</dbReference>
<keyword evidence="2 6" id="KW-0689">Ribosomal protein</keyword>
<dbReference type="GO" id="GO:0005840">
    <property type="term" value="C:ribosome"/>
    <property type="evidence" value="ECO:0007669"/>
    <property type="project" value="UniProtKB-KW"/>
</dbReference>
<evidence type="ECO:0000313" key="6">
    <source>
        <dbReference type="EMBL" id="PFX12543.1"/>
    </source>
</evidence>
<feature type="transmembrane region" description="Helical" evidence="5">
    <location>
        <begin position="301"/>
        <end position="322"/>
    </location>
</feature>
<dbReference type="GO" id="GO:0003735">
    <property type="term" value="F:structural constituent of ribosome"/>
    <property type="evidence" value="ECO:0007669"/>
    <property type="project" value="InterPro"/>
</dbReference>
<feature type="transmembrane region" description="Helical" evidence="5">
    <location>
        <begin position="211"/>
        <end position="230"/>
    </location>
</feature>
<feature type="compositionally biased region" description="Basic and acidic residues" evidence="4">
    <location>
        <begin position="456"/>
        <end position="476"/>
    </location>
</feature>
<sequence>MADDGEITIGTPLSSKRYEPRSPVSFIASPLYFPNEITRVPLQRIRCGKLDIKSEERWLEYQPQSKHLRFLHKDRKHLDHEQCTLLDCQNISAADLRVSAKFGYLDPMKGTLIVECQNLVQGDSPHCGAGVASCSYVVEATFHVNYTGQVRDVLRSLRHAKLLDSSDGETPSREGEGERAARVCRERKLREGLPDWTPYIPHRVYSPAVRGLIESVITLYTIFSILWALWQLHRHVDFIRAYMQPIIDALKYHVQLMDECIHFLNGLFEELTEQWLAYVKPGYVILSSFASPLIAVGREMWFAVVSFSTAFAVIFRPLYLLFQPILNILHMVFIKTPYAVFQPMFSFASKCWSLFYNTVFYRLVLTQISNIKQSLSLTPFVLDTRSLNSAVSLTKSNMAAKSMSRSSLANLRICGSGALRCLERTGNFQGSIKESHCFHSTALLLKARTRSQWRKDRAPALTKLKPDKPEETEPRKAYGGHKKIKAMQVNRGIYAWNSLDIEFECPILSVVHNTAHRDFNQKGVMVKGTIVEVDSSPFKTWYSSYYKKEDSSQEANSSLENLMPYLDKGKLYAKITTRPGQIGFCNGYILEREELETLFNTREDLRPKSPQGQ</sequence>
<organism evidence="6 7">
    <name type="scientific">Stylophora pistillata</name>
    <name type="common">Smooth cauliflower coral</name>
    <dbReference type="NCBI Taxonomy" id="50429"/>
    <lineage>
        <taxon>Eukaryota</taxon>
        <taxon>Metazoa</taxon>
        <taxon>Cnidaria</taxon>
        <taxon>Anthozoa</taxon>
        <taxon>Hexacorallia</taxon>
        <taxon>Scleractinia</taxon>
        <taxon>Astrocoeniina</taxon>
        <taxon>Pocilloporidae</taxon>
        <taxon>Stylophora</taxon>
    </lineage>
</organism>
<evidence type="ECO:0000256" key="4">
    <source>
        <dbReference type="SAM" id="MobiDB-lite"/>
    </source>
</evidence>
<comment type="similarity">
    <text evidence="1">Belongs to the eukaryotic ribosomal protein eS8 family.</text>
</comment>
<reference evidence="7" key="1">
    <citation type="journal article" date="2017" name="bioRxiv">
        <title>Comparative analysis of the genomes of Stylophora pistillata and Acropora digitifera provides evidence for extensive differences between species of corals.</title>
        <authorList>
            <person name="Voolstra C.R."/>
            <person name="Li Y."/>
            <person name="Liew Y.J."/>
            <person name="Baumgarten S."/>
            <person name="Zoccola D."/>
            <person name="Flot J.-F."/>
            <person name="Tambutte S."/>
            <person name="Allemand D."/>
            <person name="Aranda M."/>
        </authorList>
    </citation>
    <scope>NUCLEOTIDE SEQUENCE [LARGE SCALE GENOMIC DNA]</scope>
</reference>
<name>A0A2B4R6V5_STYPI</name>
<evidence type="ECO:0000256" key="1">
    <source>
        <dbReference type="ARBA" id="ARBA00005257"/>
    </source>
</evidence>
<comment type="caution">
    <text evidence="6">The sequence shown here is derived from an EMBL/GenBank/DDBJ whole genome shotgun (WGS) entry which is preliminary data.</text>
</comment>
<evidence type="ECO:0000256" key="5">
    <source>
        <dbReference type="SAM" id="Phobius"/>
    </source>
</evidence>
<dbReference type="STRING" id="50429.A0A2B4R6V5"/>
<keyword evidence="3" id="KW-0687">Ribonucleoprotein</keyword>
<proteinExistence type="inferred from homology"/>
<dbReference type="AlphaFoldDB" id="A0A2B4R6V5"/>
<dbReference type="GO" id="GO:1990904">
    <property type="term" value="C:ribonucleoprotein complex"/>
    <property type="evidence" value="ECO:0007669"/>
    <property type="project" value="UniProtKB-KW"/>
</dbReference>
<dbReference type="InterPro" id="IPR022309">
    <property type="entry name" value="Ribosomal_Se8/biogenesis_NSA2"/>
</dbReference>
<dbReference type="PANTHER" id="PTHR10394">
    <property type="entry name" value="40S RIBOSOMAL PROTEIN S8"/>
    <property type="match status" value="1"/>
</dbReference>
<gene>
    <name evidence="6" type="primary">rps8</name>
    <name evidence="6" type="ORF">AWC38_SpisGene23481</name>
</gene>
<keyword evidence="7" id="KW-1185">Reference proteome</keyword>
<evidence type="ECO:0000313" key="7">
    <source>
        <dbReference type="Proteomes" id="UP000225706"/>
    </source>
</evidence>
<protein>
    <submittedName>
        <fullName evidence="6">40S ribosomal protein S8</fullName>
    </submittedName>
</protein>
<evidence type="ECO:0000256" key="3">
    <source>
        <dbReference type="ARBA" id="ARBA00023274"/>
    </source>
</evidence>
<dbReference type="GO" id="GO:0006412">
    <property type="term" value="P:translation"/>
    <property type="evidence" value="ECO:0007669"/>
    <property type="project" value="InterPro"/>
</dbReference>
<dbReference type="Proteomes" id="UP000225706">
    <property type="component" value="Unassembled WGS sequence"/>
</dbReference>
<dbReference type="Gene3D" id="3.10.290.70">
    <property type="match status" value="1"/>
</dbReference>
<dbReference type="Pfam" id="PF01201">
    <property type="entry name" value="Ribosomal_S8e"/>
    <property type="match status" value="1"/>
</dbReference>
<keyword evidence="5" id="KW-0472">Membrane</keyword>
<dbReference type="InterPro" id="IPR001047">
    <property type="entry name" value="Ribosomal_eS8"/>
</dbReference>
<accession>A0A2B4R6V5</accession>
<feature type="region of interest" description="Disordered" evidence="4">
    <location>
        <begin position="456"/>
        <end position="478"/>
    </location>
</feature>
<dbReference type="OrthoDB" id="1703270at2759"/>
<dbReference type="CDD" id="cd11380">
    <property type="entry name" value="Ribosomal_S8e_like"/>
    <property type="match status" value="1"/>
</dbReference>